<dbReference type="InterPro" id="IPR036162">
    <property type="entry name" value="Resolvase-like_N_sf"/>
</dbReference>
<dbReference type="Gene3D" id="3.90.1750.20">
    <property type="entry name" value="Putative Large Serine Recombinase, Chain B, Domain 2"/>
    <property type="match status" value="1"/>
</dbReference>
<protein>
    <submittedName>
        <fullName evidence="3">Recombinase family protein</fullName>
    </submittedName>
</protein>
<reference evidence="3 4" key="1">
    <citation type="submission" date="2023-09" db="EMBL/GenBank/DDBJ databases">
        <title>Description of three actinobacteria isolated from air of manufacturing shop in a pharmaceutical factory.</title>
        <authorList>
            <person name="Zhang D.-F."/>
        </authorList>
    </citation>
    <scope>NUCLEOTIDE SEQUENCE [LARGE SCALE GENOMIC DNA]</scope>
    <source>
        <strain evidence="3 4">LY-0111</strain>
    </source>
</reference>
<dbReference type="Proteomes" id="UP001251870">
    <property type="component" value="Unassembled WGS sequence"/>
</dbReference>
<accession>A0ABU2DV31</accession>
<dbReference type="InterPro" id="IPR050639">
    <property type="entry name" value="SSR_resolvase"/>
</dbReference>
<dbReference type="PANTHER" id="PTHR30461">
    <property type="entry name" value="DNA-INVERTASE FROM LAMBDOID PROPHAGE"/>
    <property type="match status" value="1"/>
</dbReference>
<dbReference type="PANTHER" id="PTHR30461:SF23">
    <property type="entry name" value="DNA RECOMBINASE-RELATED"/>
    <property type="match status" value="1"/>
</dbReference>
<dbReference type="Pfam" id="PF00239">
    <property type="entry name" value="Resolvase"/>
    <property type="match status" value="1"/>
</dbReference>
<dbReference type="InterPro" id="IPR038109">
    <property type="entry name" value="DNA_bind_recomb_sf"/>
</dbReference>
<name>A0ABU2DV31_9MICC</name>
<dbReference type="PROSITE" id="PS51737">
    <property type="entry name" value="RECOMBINASE_DNA_BIND"/>
    <property type="match status" value="1"/>
</dbReference>
<feature type="domain" description="Resolvase/invertase-type recombinase catalytic" evidence="1">
    <location>
        <begin position="8"/>
        <end position="155"/>
    </location>
</feature>
<evidence type="ECO:0000313" key="4">
    <source>
        <dbReference type="Proteomes" id="UP001251870"/>
    </source>
</evidence>
<organism evidence="3 4">
    <name type="scientific">Nesterenkonia aerolata</name>
    <dbReference type="NCBI Taxonomy" id="3074079"/>
    <lineage>
        <taxon>Bacteria</taxon>
        <taxon>Bacillati</taxon>
        <taxon>Actinomycetota</taxon>
        <taxon>Actinomycetes</taxon>
        <taxon>Micrococcales</taxon>
        <taxon>Micrococcaceae</taxon>
        <taxon>Nesterenkonia</taxon>
    </lineage>
</organism>
<evidence type="ECO:0000313" key="3">
    <source>
        <dbReference type="EMBL" id="MDR8020369.1"/>
    </source>
</evidence>
<dbReference type="Pfam" id="PF07508">
    <property type="entry name" value="Recombinase"/>
    <property type="match status" value="1"/>
</dbReference>
<dbReference type="Gene3D" id="3.40.50.1390">
    <property type="entry name" value="Resolvase, N-terminal catalytic domain"/>
    <property type="match status" value="1"/>
</dbReference>
<comment type="caution">
    <text evidence="3">The sequence shown here is derived from an EMBL/GenBank/DDBJ whole genome shotgun (WGS) entry which is preliminary data.</text>
</comment>
<sequence length="508" mass="57444">MPDSKPIHAAIYVRISKDSEQMGLGVKRQEKLCRELLERRGWDLYDAYRDNDVSATRSDSRPAYERMVRDITDGLVQGIVVYAVDRLTRSPRELEDVIDWADEHKLELASVTTDINLATPDGRAMARNQGMFAKLEAEKQSLRLKAKLQQLAEDGRHVGPRPFGWDWSVNEDGTKGKDLVINEHEAGLVKEIADKVLSGATLYSIVQYLNEEVQIRTARGAKWRSQNVRKLLMRPSNAGIKVHNGIELREGDWPKIFDRDKHERLVALLTDPSRVTNRGTSVKHLLSGLVVCALCNSPMHSNASREHKVDYTLADGTVKTSVTHRPGKYRCHPPGCQKASQNREMIDHMVTEYVLGLLRREGVEIFGGDMELVENTQERIASIKAKLALNTDRWIEGKITVEQYDRANAALQPQLSQAEKELRLAMPSAEFQEFAGPGVDQAWEQADLHKRRQVIRVLQDAGFKVKIGQLGRKARYQPGAVPAFNPDTVELWWGDQRLNPPRDARATN</sequence>
<dbReference type="InterPro" id="IPR006119">
    <property type="entry name" value="Resolv_N"/>
</dbReference>
<keyword evidence="4" id="KW-1185">Reference proteome</keyword>
<feature type="domain" description="Recombinase" evidence="2">
    <location>
        <begin position="162"/>
        <end position="275"/>
    </location>
</feature>
<dbReference type="SMART" id="SM00857">
    <property type="entry name" value="Resolvase"/>
    <property type="match status" value="1"/>
</dbReference>
<dbReference type="RefSeq" id="WP_310549349.1">
    <property type="nucleotide sequence ID" value="NZ_JAVKGR010000024.1"/>
</dbReference>
<dbReference type="EMBL" id="JAVKGR010000024">
    <property type="protein sequence ID" value="MDR8020369.1"/>
    <property type="molecule type" value="Genomic_DNA"/>
</dbReference>
<evidence type="ECO:0000259" key="2">
    <source>
        <dbReference type="PROSITE" id="PS51737"/>
    </source>
</evidence>
<dbReference type="CDD" id="cd00338">
    <property type="entry name" value="Ser_Recombinase"/>
    <property type="match status" value="1"/>
</dbReference>
<dbReference type="InterPro" id="IPR011109">
    <property type="entry name" value="DNA_bind_recombinase_dom"/>
</dbReference>
<dbReference type="PROSITE" id="PS51736">
    <property type="entry name" value="RECOMBINASES_3"/>
    <property type="match status" value="1"/>
</dbReference>
<dbReference type="SUPFAM" id="SSF53041">
    <property type="entry name" value="Resolvase-like"/>
    <property type="match status" value="1"/>
</dbReference>
<gene>
    <name evidence="3" type="ORF">RIL96_12445</name>
</gene>
<evidence type="ECO:0000259" key="1">
    <source>
        <dbReference type="PROSITE" id="PS51736"/>
    </source>
</evidence>
<proteinExistence type="predicted"/>